<sequence>MPLFLALSALKGVPVWAVYLFAGCAMLIVAVLILDYCVIRRNALGNTCCARSKQKRGSSQGAHAKRSTNMLLNKMSRMPPMDQDQFMC</sequence>
<evidence type="ECO:0000256" key="1">
    <source>
        <dbReference type="SAM" id="Phobius"/>
    </source>
</evidence>
<evidence type="ECO:0000313" key="2">
    <source>
        <dbReference type="EMBL" id="CAJ0585410.1"/>
    </source>
</evidence>
<organism evidence="2 3">
    <name type="scientific">Mesorhabditis spiculigera</name>
    <dbReference type="NCBI Taxonomy" id="96644"/>
    <lineage>
        <taxon>Eukaryota</taxon>
        <taxon>Metazoa</taxon>
        <taxon>Ecdysozoa</taxon>
        <taxon>Nematoda</taxon>
        <taxon>Chromadorea</taxon>
        <taxon>Rhabditida</taxon>
        <taxon>Rhabditina</taxon>
        <taxon>Rhabditomorpha</taxon>
        <taxon>Rhabditoidea</taxon>
        <taxon>Rhabditidae</taxon>
        <taxon>Mesorhabditinae</taxon>
        <taxon>Mesorhabditis</taxon>
    </lineage>
</organism>
<feature type="non-terminal residue" evidence="2">
    <location>
        <position position="1"/>
    </location>
</feature>
<evidence type="ECO:0000313" key="3">
    <source>
        <dbReference type="Proteomes" id="UP001177023"/>
    </source>
</evidence>
<proteinExistence type="predicted"/>
<keyword evidence="1" id="KW-1133">Transmembrane helix</keyword>
<name>A0AA36GBW7_9BILA</name>
<keyword evidence="1" id="KW-0812">Transmembrane</keyword>
<protein>
    <submittedName>
        <fullName evidence="2">Uncharacterized protein</fullName>
    </submittedName>
</protein>
<dbReference type="EMBL" id="CATQJA010002704">
    <property type="protein sequence ID" value="CAJ0585410.1"/>
    <property type="molecule type" value="Genomic_DNA"/>
</dbReference>
<keyword evidence="3" id="KW-1185">Reference proteome</keyword>
<reference evidence="2" key="1">
    <citation type="submission" date="2023-06" db="EMBL/GenBank/DDBJ databases">
        <authorList>
            <person name="Delattre M."/>
        </authorList>
    </citation>
    <scope>NUCLEOTIDE SEQUENCE</scope>
    <source>
        <strain evidence="2">AF72</strain>
    </source>
</reference>
<comment type="caution">
    <text evidence="2">The sequence shown here is derived from an EMBL/GenBank/DDBJ whole genome shotgun (WGS) entry which is preliminary data.</text>
</comment>
<gene>
    <name evidence="2" type="ORF">MSPICULIGERA_LOCUS23433</name>
</gene>
<feature type="transmembrane region" description="Helical" evidence="1">
    <location>
        <begin position="15"/>
        <end position="34"/>
    </location>
</feature>
<dbReference type="AlphaFoldDB" id="A0AA36GBW7"/>
<keyword evidence="1" id="KW-0472">Membrane</keyword>
<dbReference type="Proteomes" id="UP001177023">
    <property type="component" value="Unassembled WGS sequence"/>
</dbReference>
<accession>A0AA36GBW7</accession>